<dbReference type="EMBL" id="JAQJVI010000010">
    <property type="protein sequence ID" value="MDA7022232.1"/>
    <property type="molecule type" value="Genomic_DNA"/>
</dbReference>
<accession>A0ABT4WQA8</accession>
<name>A0ABT4WQA8_PSEFR</name>
<evidence type="ECO:0000313" key="2">
    <source>
        <dbReference type="Proteomes" id="UP001212337"/>
    </source>
</evidence>
<comment type="caution">
    <text evidence="1">The sequence shown here is derived from an EMBL/GenBank/DDBJ whole genome shotgun (WGS) entry which is preliminary data.</text>
</comment>
<dbReference type="RefSeq" id="WP_153327812.1">
    <property type="nucleotide sequence ID" value="NZ_JAQJVI010000010.1"/>
</dbReference>
<sequence>MQPINIYTFVHDTVLQKNDRHLKYLFFDIFTPQLSKMTGRSVNVVFLRNIPDITNFDYLSFSDNRLDIEPVIEALSTAIKAVFAAYMAEHRRAGKPADLYLILIDGLLMPSLGVEGLAIPEANIAIATTLGRTVVAHEIGHCLGATHEDVALYREPERNDPSHCATFMATGREEGACSIFSFSSENYANIKQHLKKAP</sequence>
<protein>
    <recommendedName>
        <fullName evidence="3">Reprolysin-like metallo-peptidase family M12B</fullName>
    </recommendedName>
</protein>
<reference evidence="1 2" key="1">
    <citation type="submission" date="2023-01" db="EMBL/GenBank/DDBJ databases">
        <title>Effects of deletion of Siderophore biosynthase gene in Pseudomonas fragi on quorum sensing and spoliage ability.</title>
        <authorList>
            <person name="Cui F."/>
            <person name="Wang D."/>
            <person name="Liu J."/>
            <person name="Wang Q."/>
            <person name="Li T."/>
            <person name="Li J."/>
        </authorList>
    </citation>
    <scope>NUCLEOTIDE SEQUENCE [LARGE SCALE GENOMIC DNA]</scope>
    <source>
        <strain evidence="1 2">MS-10</strain>
    </source>
</reference>
<organism evidence="1 2">
    <name type="scientific">Pseudomonas fragi</name>
    <dbReference type="NCBI Taxonomy" id="296"/>
    <lineage>
        <taxon>Bacteria</taxon>
        <taxon>Pseudomonadati</taxon>
        <taxon>Pseudomonadota</taxon>
        <taxon>Gammaproteobacteria</taxon>
        <taxon>Pseudomonadales</taxon>
        <taxon>Pseudomonadaceae</taxon>
        <taxon>Pseudomonas</taxon>
    </lineage>
</organism>
<proteinExistence type="predicted"/>
<evidence type="ECO:0008006" key="3">
    <source>
        <dbReference type="Google" id="ProtNLM"/>
    </source>
</evidence>
<dbReference type="InterPro" id="IPR024079">
    <property type="entry name" value="MetalloPept_cat_dom_sf"/>
</dbReference>
<keyword evidence="2" id="KW-1185">Reference proteome</keyword>
<dbReference type="Proteomes" id="UP001212337">
    <property type="component" value="Unassembled WGS sequence"/>
</dbReference>
<evidence type="ECO:0000313" key="1">
    <source>
        <dbReference type="EMBL" id="MDA7022232.1"/>
    </source>
</evidence>
<gene>
    <name evidence="1" type="ORF">PI499_10090</name>
</gene>
<dbReference type="SUPFAM" id="SSF55486">
    <property type="entry name" value="Metalloproteases ('zincins'), catalytic domain"/>
    <property type="match status" value="1"/>
</dbReference>
<dbReference type="Gene3D" id="3.40.390.10">
    <property type="entry name" value="Collagenase (Catalytic Domain)"/>
    <property type="match status" value="1"/>
</dbReference>